<name>A0A4U9W3D0_9SPHI</name>
<feature type="transmembrane region" description="Helical" evidence="1">
    <location>
        <begin position="79"/>
        <end position="96"/>
    </location>
</feature>
<keyword evidence="1" id="KW-1133">Transmembrane helix</keyword>
<gene>
    <name evidence="2" type="ORF">NCTC11429_04764</name>
</gene>
<sequence>MKLLIIGLLLLIAYLMIRKKFNISGSSDNHSRQLQLGFQLIDAPSTIIQSTLKKTISASLTGILLILVTVLLFVKIKILLFLLLPAFFLVGYVFLFNNHFSKLKSQQIWHNPTTNDVFVEQIKGENYTFNIFQDIQAIQKIESIQTTKGLLYGYYRIKVKSHILEIPYLVAENKPANTLFFETLEQNFRIETQKRIFPII</sequence>
<dbReference type="STRING" id="1123265.GCA_000686625_00102"/>
<dbReference type="EMBL" id="LR590484">
    <property type="protein sequence ID" value="VTR53191.1"/>
    <property type="molecule type" value="Genomic_DNA"/>
</dbReference>
<evidence type="ECO:0000256" key="1">
    <source>
        <dbReference type="SAM" id="Phobius"/>
    </source>
</evidence>
<accession>A0A4U9W3D0</accession>
<feature type="transmembrane region" description="Helical" evidence="1">
    <location>
        <begin position="56"/>
        <end position="74"/>
    </location>
</feature>
<organism evidence="2 3">
    <name type="scientific">Sphingobacterium thalpophilum</name>
    <dbReference type="NCBI Taxonomy" id="259"/>
    <lineage>
        <taxon>Bacteria</taxon>
        <taxon>Pseudomonadati</taxon>
        <taxon>Bacteroidota</taxon>
        <taxon>Sphingobacteriia</taxon>
        <taxon>Sphingobacteriales</taxon>
        <taxon>Sphingobacteriaceae</taxon>
        <taxon>Sphingobacterium</taxon>
    </lineage>
</organism>
<evidence type="ECO:0000313" key="3">
    <source>
        <dbReference type="Proteomes" id="UP000308196"/>
    </source>
</evidence>
<proteinExistence type="predicted"/>
<protein>
    <submittedName>
        <fullName evidence="2">Uncharacterized protein</fullName>
    </submittedName>
</protein>
<dbReference type="Proteomes" id="UP000308196">
    <property type="component" value="Chromosome"/>
</dbReference>
<dbReference type="RefSeq" id="WP_028068265.1">
    <property type="nucleotide sequence ID" value="NZ_CP158797.1"/>
</dbReference>
<keyword evidence="1" id="KW-0812">Transmembrane</keyword>
<keyword evidence="1" id="KW-0472">Membrane</keyword>
<dbReference type="GeneID" id="78465333"/>
<dbReference type="KEGG" id="stha:NCTC11429_04764"/>
<reference evidence="2 3" key="1">
    <citation type="submission" date="2019-05" db="EMBL/GenBank/DDBJ databases">
        <authorList>
            <consortium name="Pathogen Informatics"/>
        </authorList>
    </citation>
    <scope>NUCLEOTIDE SEQUENCE [LARGE SCALE GENOMIC DNA]</scope>
    <source>
        <strain evidence="2 3">NCTC11429</strain>
    </source>
</reference>
<dbReference type="AlphaFoldDB" id="A0A4U9W3D0"/>
<evidence type="ECO:0000313" key="2">
    <source>
        <dbReference type="EMBL" id="VTR53191.1"/>
    </source>
</evidence>